<dbReference type="OrthoDB" id="4847122at2759"/>
<proteinExistence type="predicted"/>
<comment type="caution">
    <text evidence="2">The sequence shown here is derived from an EMBL/GenBank/DDBJ whole genome shotgun (WGS) entry which is preliminary data.</text>
</comment>
<reference evidence="2 3" key="1">
    <citation type="journal article" date="2019" name="PLoS ONE">
        <title>Comparative genome analysis indicates high evolutionary potential of pathogenicity genes in Colletotrichum tanaceti.</title>
        <authorList>
            <person name="Lelwala R.V."/>
            <person name="Korhonen P.K."/>
            <person name="Young N.D."/>
            <person name="Scott J.B."/>
            <person name="Ades P.A."/>
            <person name="Gasser R.B."/>
            <person name="Taylor P.W.J."/>
        </authorList>
    </citation>
    <scope>NUCLEOTIDE SEQUENCE [LARGE SCALE GENOMIC DNA]</scope>
    <source>
        <strain evidence="2">BRIP57314</strain>
    </source>
</reference>
<feature type="compositionally biased region" description="Basic and acidic residues" evidence="1">
    <location>
        <begin position="75"/>
        <end position="86"/>
    </location>
</feature>
<organism evidence="2 3">
    <name type="scientific">Colletotrichum tanaceti</name>
    <dbReference type="NCBI Taxonomy" id="1306861"/>
    <lineage>
        <taxon>Eukaryota</taxon>
        <taxon>Fungi</taxon>
        <taxon>Dikarya</taxon>
        <taxon>Ascomycota</taxon>
        <taxon>Pezizomycotina</taxon>
        <taxon>Sordariomycetes</taxon>
        <taxon>Hypocreomycetidae</taxon>
        <taxon>Glomerellales</taxon>
        <taxon>Glomerellaceae</taxon>
        <taxon>Colletotrichum</taxon>
        <taxon>Colletotrichum destructivum species complex</taxon>
    </lineage>
</organism>
<evidence type="ECO:0000313" key="2">
    <source>
        <dbReference type="EMBL" id="TKW54718.1"/>
    </source>
</evidence>
<evidence type="ECO:0000313" key="3">
    <source>
        <dbReference type="Proteomes" id="UP000310108"/>
    </source>
</evidence>
<evidence type="ECO:0000256" key="1">
    <source>
        <dbReference type="SAM" id="MobiDB-lite"/>
    </source>
</evidence>
<dbReference type="AlphaFoldDB" id="A0A4U6XFS3"/>
<dbReference type="EMBL" id="PJEX01000125">
    <property type="protein sequence ID" value="TKW54718.1"/>
    <property type="molecule type" value="Genomic_DNA"/>
</dbReference>
<feature type="region of interest" description="Disordered" evidence="1">
    <location>
        <begin position="18"/>
        <end position="143"/>
    </location>
</feature>
<gene>
    <name evidence="2" type="ORF">CTA1_5611</name>
</gene>
<protein>
    <submittedName>
        <fullName evidence="2">Uncharacterized protein</fullName>
    </submittedName>
</protein>
<keyword evidence="3" id="KW-1185">Reference proteome</keyword>
<accession>A0A4U6XFS3</accession>
<name>A0A4U6XFS3_9PEZI</name>
<feature type="compositionally biased region" description="Basic and acidic residues" evidence="1">
    <location>
        <begin position="93"/>
        <end position="143"/>
    </location>
</feature>
<sequence>MSANVNLIRGAGGRLYYQGTDGQWHLYPSSNYSNPSSYAANQRYSQDPNPPPNSTYPEDFEYDEERAEAGSFQGDPHEGNKEDARHASSSSSRRRDDDRVAEYVENQKMDRKHRDNPRDTTRISRRKKDTEKKIDHILKPFKR</sequence>
<feature type="compositionally biased region" description="Low complexity" evidence="1">
    <location>
        <begin position="27"/>
        <end position="41"/>
    </location>
</feature>
<dbReference type="Proteomes" id="UP000310108">
    <property type="component" value="Unassembled WGS sequence"/>
</dbReference>